<dbReference type="InterPro" id="IPR015796">
    <property type="entry name" value="Impact_YigZ-like"/>
</dbReference>
<protein>
    <submittedName>
        <fullName evidence="4">YigZ family protein</fullName>
    </submittedName>
</protein>
<feature type="domain" description="UPF0029" evidence="3">
    <location>
        <begin position="144"/>
        <end position="197"/>
    </location>
</feature>
<dbReference type="Pfam" id="PF01205">
    <property type="entry name" value="Impact_N"/>
    <property type="match status" value="1"/>
</dbReference>
<proteinExistence type="inferred from homology"/>
<dbReference type="InterPro" id="IPR036956">
    <property type="entry name" value="Impact_N_sf"/>
</dbReference>
<feature type="domain" description="Impact N-terminal" evidence="2">
    <location>
        <begin position="19"/>
        <end position="126"/>
    </location>
</feature>
<dbReference type="AlphaFoldDB" id="A0A7C1FSQ6"/>
<dbReference type="InterPro" id="IPR020568">
    <property type="entry name" value="Ribosomal_Su5_D2-typ_SF"/>
</dbReference>
<dbReference type="InterPro" id="IPR023582">
    <property type="entry name" value="Impact"/>
</dbReference>
<dbReference type="PROSITE" id="PS00910">
    <property type="entry name" value="UPF0029"/>
    <property type="match status" value="1"/>
</dbReference>
<reference evidence="4" key="1">
    <citation type="journal article" date="2020" name="mSystems">
        <title>Genome- and Community-Level Interaction Insights into Carbon Utilization and Element Cycling Functions of Hydrothermarchaeota in Hydrothermal Sediment.</title>
        <authorList>
            <person name="Zhou Z."/>
            <person name="Liu Y."/>
            <person name="Xu W."/>
            <person name="Pan J."/>
            <person name="Luo Z.H."/>
            <person name="Li M."/>
        </authorList>
    </citation>
    <scope>NUCLEOTIDE SEQUENCE [LARGE SCALE GENOMIC DNA]</scope>
    <source>
        <strain evidence="4">SpSt-289</strain>
    </source>
</reference>
<dbReference type="SUPFAM" id="SSF54211">
    <property type="entry name" value="Ribosomal protein S5 domain 2-like"/>
    <property type="match status" value="1"/>
</dbReference>
<comment type="caution">
    <text evidence="4">The sequence shown here is derived from an EMBL/GenBank/DDBJ whole genome shotgun (WGS) entry which is preliminary data.</text>
</comment>
<evidence type="ECO:0000259" key="3">
    <source>
        <dbReference type="Pfam" id="PF09186"/>
    </source>
</evidence>
<organism evidence="4">
    <name type="scientific">Caldilinea aerophila</name>
    <dbReference type="NCBI Taxonomy" id="133453"/>
    <lineage>
        <taxon>Bacteria</taxon>
        <taxon>Bacillati</taxon>
        <taxon>Chloroflexota</taxon>
        <taxon>Caldilineae</taxon>
        <taxon>Caldilineales</taxon>
        <taxon>Caldilineaceae</taxon>
        <taxon>Caldilinea</taxon>
    </lineage>
</organism>
<dbReference type="Gene3D" id="3.30.230.30">
    <property type="entry name" value="Impact, N-terminal domain"/>
    <property type="match status" value="1"/>
</dbReference>
<dbReference type="Gene3D" id="3.30.70.240">
    <property type="match status" value="1"/>
</dbReference>
<dbReference type="InterPro" id="IPR015269">
    <property type="entry name" value="UPF0029_Impact_C"/>
</dbReference>
<dbReference type="InterPro" id="IPR020569">
    <property type="entry name" value="UPF0029_Impact_CS"/>
</dbReference>
<dbReference type="Pfam" id="PF09186">
    <property type="entry name" value="DUF1949"/>
    <property type="match status" value="1"/>
</dbReference>
<dbReference type="InterPro" id="IPR035647">
    <property type="entry name" value="EFG_III/V"/>
</dbReference>
<dbReference type="SUPFAM" id="SSF54980">
    <property type="entry name" value="EF-G C-terminal domain-like"/>
    <property type="match status" value="1"/>
</dbReference>
<dbReference type="PANTHER" id="PTHR16301:SF20">
    <property type="entry name" value="IMPACT FAMILY MEMBER YIGZ"/>
    <property type="match status" value="1"/>
</dbReference>
<sequence length="208" mass="22516">MASRYPVPATVWRVEEEIKRSRFITTIGYTPSVQEARTFIASVRQEFADANHHCWAYAVGPPGATAQIGLSDDGEPHGSAGRPMLTVLLHSGLGDICAVVTRYFGGVLLGVGGLVRAYSGGVQRALSTLPTQERVPTALLDVLLDYSAITLVQRLLPTYEASIVEQEFGVDASFRIELPLSRLDAFRNALIEATHGRVLLEVAPGKQI</sequence>
<evidence type="ECO:0000259" key="2">
    <source>
        <dbReference type="Pfam" id="PF01205"/>
    </source>
</evidence>
<evidence type="ECO:0000256" key="1">
    <source>
        <dbReference type="ARBA" id="ARBA00007665"/>
    </source>
</evidence>
<name>A0A7C1FSQ6_9CHLR</name>
<dbReference type="PANTHER" id="PTHR16301">
    <property type="entry name" value="IMPACT-RELATED"/>
    <property type="match status" value="1"/>
</dbReference>
<comment type="similarity">
    <text evidence="1">Belongs to the IMPACT family.</text>
</comment>
<gene>
    <name evidence="4" type="ORF">ENQ20_12770</name>
</gene>
<evidence type="ECO:0000313" key="4">
    <source>
        <dbReference type="EMBL" id="HDX32340.1"/>
    </source>
</evidence>
<dbReference type="EMBL" id="DSMG01000124">
    <property type="protein sequence ID" value="HDX32340.1"/>
    <property type="molecule type" value="Genomic_DNA"/>
</dbReference>
<dbReference type="GO" id="GO:0006446">
    <property type="term" value="P:regulation of translational initiation"/>
    <property type="evidence" value="ECO:0007669"/>
    <property type="project" value="TreeGrafter"/>
</dbReference>
<dbReference type="InterPro" id="IPR001498">
    <property type="entry name" value="Impact_N"/>
</dbReference>
<dbReference type="NCBIfam" id="TIGR00257">
    <property type="entry name" value="IMPACT_YIGZ"/>
    <property type="match status" value="1"/>
</dbReference>
<dbReference type="GO" id="GO:0005737">
    <property type="term" value="C:cytoplasm"/>
    <property type="evidence" value="ECO:0007669"/>
    <property type="project" value="TreeGrafter"/>
</dbReference>
<accession>A0A7C1FSQ6</accession>